<accession>A0A1M5QXK9</accession>
<evidence type="ECO:0000259" key="3">
    <source>
        <dbReference type="Pfam" id="PF12969"/>
    </source>
</evidence>
<dbReference type="Proteomes" id="UP000184520">
    <property type="component" value="Unassembled WGS sequence"/>
</dbReference>
<dbReference type="InterPro" id="IPR024618">
    <property type="entry name" value="DUF3857"/>
</dbReference>
<reference evidence="5" key="1">
    <citation type="submission" date="2016-11" db="EMBL/GenBank/DDBJ databases">
        <authorList>
            <person name="Varghese N."/>
            <person name="Submissions S."/>
        </authorList>
    </citation>
    <scope>NUCLEOTIDE SEQUENCE [LARGE SCALE GENOMIC DNA]</scope>
    <source>
        <strain evidence="5">CGMCC 1.8995</strain>
    </source>
</reference>
<feature type="chain" id="PRO_5012251736" evidence="1">
    <location>
        <begin position="25"/>
        <end position="639"/>
    </location>
</feature>
<dbReference type="AlphaFoldDB" id="A0A1M5QXK9"/>
<dbReference type="OrthoDB" id="8595007at2"/>
<evidence type="ECO:0000313" key="4">
    <source>
        <dbReference type="EMBL" id="SHH18651.1"/>
    </source>
</evidence>
<proteinExistence type="predicted"/>
<dbReference type="InterPro" id="IPR038765">
    <property type="entry name" value="Papain-like_cys_pep_sf"/>
</dbReference>
<dbReference type="Gene3D" id="3.10.620.30">
    <property type="match status" value="1"/>
</dbReference>
<dbReference type="EMBL" id="FQWD01000007">
    <property type="protein sequence ID" value="SHH18651.1"/>
    <property type="molecule type" value="Genomic_DNA"/>
</dbReference>
<evidence type="ECO:0000259" key="2">
    <source>
        <dbReference type="Pfam" id="PF01841"/>
    </source>
</evidence>
<keyword evidence="1" id="KW-0732">Signal</keyword>
<organism evidence="4 5">
    <name type="scientific">Marisediminitalea aggregata</name>
    <dbReference type="NCBI Taxonomy" id="634436"/>
    <lineage>
        <taxon>Bacteria</taxon>
        <taxon>Pseudomonadati</taxon>
        <taxon>Pseudomonadota</taxon>
        <taxon>Gammaproteobacteria</taxon>
        <taxon>Alteromonadales</taxon>
        <taxon>Alteromonadaceae</taxon>
        <taxon>Marisediminitalea</taxon>
    </lineage>
</organism>
<dbReference type="InterPro" id="IPR002931">
    <property type="entry name" value="Transglutaminase-like"/>
</dbReference>
<keyword evidence="5" id="KW-1185">Reference proteome</keyword>
<evidence type="ECO:0000313" key="5">
    <source>
        <dbReference type="Proteomes" id="UP000184520"/>
    </source>
</evidence>
<dbReference type="Gene3D" id="2.60.120.1130">
    <property type="match status" value="1"/>
</dbReference>
<dbReference type="Gene3D" id="2.60.40.3140">
    <property type="match status" value="1"/>
</dbReference>
<feature type="signal peptide" evidence="1">
    <location>
        <begin position="1"/>
        <end position="24"/>
    </location>
</feature>
<evidence type="ECO:0000256" key="1">
    <source>
        <dbReference type="SAM" id="SignalP"/>
    </source>
</evidence>
<dbReference type="SUPFAM" id="SSF54001">
    <property type="entry name" value="Cysteine proteinases"/>
    <property type="match status" value="1"/>
</dbReference>
<sequence length="639" mass="71554">MNSKSIQQILLGCGALLWTQFASAVPVSDAENNSATTLTSMAQGWMASADEFDTESLTKVYTDVNHTIYANKIVTKVTKAWYYPTKAQVQESGYETLNYNQLSETVTDFQAFSVTTEGRITWVTAENIKEIEDDRYNIFTDGKRKVISFPGLQEKGMTVLSYTVTHDRTKGIEDWSRTHFPQQFSPVREYRLTVSAKDGAYFDYNVFNDVLTCDRDEQTLVCSGTELAALKSSENVNWLDQIGQVFVTTTPDWNGLITRVNKGFEQALASQSSVADTLDMLLTADMSVKQKISAIHEFTARDIRYVSMSDNGHAIVPHAVDDTIYNRYGDCKDKTVVLVAMLNAIGVPAYPVLVATDRESLAPVALPGMSYFDHAVACFELIGNEYCLDATDAYSDWRYVSDWIQGHVSLPLKQAAAPAPALLPQSTHRWLVNQITDIHYTPGGGQTEQQTVTFSNEYASSMRSNLASKNTEEQNKWLTSVYEDVVATGVSPTFEVEGIDAIGNPLIVKSNTEYEPYFDVAEEFVLTEYDAWVRYELGLMKLSEAPFGYGFPGLNIDSTYNLFLPPGWKVRSQPAALKLTTRFGELTRKIRLVKPNHIEVTTTLDMPQTRLPKEDVDEFNDVIDVFVEESSIYFNGVVE</sequence>
<dbReference type="Pfam" id="PF01841">
    <property type="entry name" value="Transglut_core"/>
    <property type="match status" value="1"/>
</dbReference>
<dbReference type="Pfam" id="PF12969">
    <property type="entry name" value="DUF3857"/>
    <property type="match status" value="1"/>
</dbReference>
<feature type="domain" description="DUF3857" evidence="3">
    <location>
        <begin position="89"/>
        <end position="209"/>
    </location>
</feature>
<protein>
    <submittedName>
        <fullName evidence="4">Transglutaminase-like superfamily protein</fullName>
    </submittedName>
</protein>
<gene>
    <name evidence="4" type="ORF">SAMN05216361_3954</name>
</gene>
<feature type="domain" description="Transglutaminase-like" evidence="2">
    <location>
        <begin position="286"/>
        <end position="357"/>
    </location>
</feature>
<dbReference type="STRING" id="634436.SAMN05216361_3954"/>
<name>A0A1M5QXK9_9ALTE</name>
<dbReference type="RefSeq" id="WP_073324904.1">
    <property type="nucleotide sequence ID" value="NZ_FQWD01000007.1"/>
</dbReference>